<accession>A0A6J4HPN3</accession>
<dbReference type="Gene3D" id="3.40.605.10">
    <property type="entry name" value="Aldehyde Dehydrogenase, Chain A, domain 1"/>
    <property type="match status" value="1"/>
</dbReference>
<dbReference type="PANTHER" id="PTHR11699">
    <property type="entry name" value="ALDEHYDE DEHYDROGENASE-RELATED"/>
    <property type="match status" value="1"/>
</dbReference>
<evidence type="ECO:0000256" key="1">
    <source>
        <dbReference type="ARBA" id="ARBA00009986"/>
    </source>
</evidence>
<proteinExistence type="inferred from homology"/>
<dbReference type="CDD" id="cd07078">
    <property type="entry name" value="ALDH"/>
    <property type="match status" value="1"/>
</dbReference>
<dbReference type="GO" id="GO:0016620">
    <property type="term" value="F:oxidoreductase activity, acting on the aldehyde or oxo group of donors, NAD or NADP as acceptor"/>
    <property type="evidence" value="ECO:0007669"/>
    <property type="project" value="InterPro"/>
</dbReference>
<dbReference type="EMBL" id="CADCTF010000059">
    <property type="protein sequence ID" value="CAA9230740.1"/>
    <property type="molecule type" value="Genomic_DNA"/>
</dbReference>
<reference evidence="6" key="1">
    <citation type="submission" date="2020-02" db="EMBL/GenBank/DDBJ databases">
        <authorList>
            <person name="Meier V. D."/>
        </authorList>
    </citation>
    <scope>NUCLEOTIDE SEQUENCE</scope>
    <source>
        <strain evidence="6">AVDCRST_MAG50</strain>
    </source>
</reference>
<evidence type="ECO:0000256" key="3">
    <source>
        <dbReference type="PROSITE-ProRule" id="PRU10007"/>
    </source>
</evidence>
<gene>
    <name evidence="6" type="ORF">AVDCRST_MAG50-1177</name>
</gene>
<feature type="domain" description="Aldehyde dehydrogenase" evidence="5">
    <location>
        <begin position="12"/>
        <end position="468"/>
    </location>
</feature>
<dbReference type="Gene3D" id="3.40.309.10">
    <property type="entry name" value="Aldehyde Dehydrogenase, Chain A, domain 2"/>
    <property type="match status" value="1"/>
</dbReference>
<evidence type="ECO:0000256" key="4">
    <source>
        <dbReference type="RuleBase" id="RU003345"/>
    </source>
</evidence>
<dbReference type="InterPro" id="IPR016161">
    <property type="entry name" value="Ald_DH/histidinol_DH"/>
</dbReference>
<keyword evidence="2 4" id="KW-0560">Oxidoreductase</keyword>
<dbReference type="SUPFAM" id="SSF53720">
    <property type="entry name" value="ALDH-like"/>
    <property type="match status" value="1"/>
</dbReference>
<organism evidence="6">
    <name type="scientific">uncultured Acidimicrobiales bacterium</name>
    <dbReference type="NCBI Taxonomy" id="310071"/>
    <lineage>
        <taxon>Bacteria</taxon>
        <taxon>Bacillati</taxon>
        <taxon>Actinomycetota</taxon>
        <taxon>Acidimicrobiia</taxon>
        <taxon>Acidimicrobiales</taxon>
        <taxon>environmental samples</taxon>
    </lineage>
</organism>
<protein>
    <submittedName>
        <fullName evidence="6">Aldehyde dehydrogenase</fullName>
    </submittedName>
</protein>
<dbReference type="PROSITE" id="PS00687">
    <property type="entry name" value="ALDEHYDE_DEHYDR_GLU"/>
    <property type="match status" value="1"/>
</dbReference>
<dbReference type="InterPro" id="IPR016163">
    <property type="entry name" value="Ald_DH_C"/>
</dbReference>
<comment type="similarity">
    <text evidence="1 4">Belongs to the aldehyde dehydrogenase family.</text>
</comment>
<evidence type="ECO:0000259" key="5">
    <source>
        <dbReference type="Pfam" id="PF00171"/>
    </source>
</evidence>
<dbReference type="Pfam" id="PF00171">
    <property type="entry name" value="Aldedh"/>
    <property type="match status" value="1"/>
</dbReference>
<name>A0A6J4HPN3_9ACTN</name>
<dbReference type="InterPro" id="IPR016162">
    <property type="entry name" value="Ald_DH_N"/>
</dbReference>
<dbReference type="FunFam" id="3.40.309.10:FF:000009">
    <property type="entry name" value="Aldehyde dehydrogenase A"/>
    <property type="match status" value="1"/>
</dbReference>
<dbReference type="AlphaFoldDB" id="A0A6J4HPN3"/>
<sequence>MQTAKAYIGGRWVAAAHPDQVLDVVDPSTGLVIGSIPKGSPDDVDAAAAAAGAAQPAWERLGAGERATLVKEAARRVRAASQELAAMQSAEGGKPLGDSEGGVLAGAGALEQYGELGPLHRGRSLQGGWGATDAMVHVPYGVAALLVPWNDPLAITGGLLGAALAAGNTVVLKPSEKTPLSSARLVELFDHLPPGVINLVLGDGAAGAALVEHPLVDLVVHVGSVRTGRAIAERCAALGKKAVLELGGKDPLIVDEGVDPAWAASQAALGAFANCGQICTSVERIYVHRSVAEAFLTELVREAERRVVGPPTDEATTMGPLVDEAQRAKVDSHVQDAVASGATVLTGGRPAPGPGFFYPPTVLTDVGDDMVVFQEETFGPVAAVRVVDSFEEALVAANGTEFGLAATVLTTSQEHAQQAMRELRVGTVKINAVFGGAPGGAASPHKASGQGFGYGPELLDEVTRTRVVHYGLPGRGPAPG</sequence>
<feature type="active site" evidence="3">
    <location>
        <position position="245"/>
    </location>
</feature>
<dbReference type="InterPro" id="IPR029510">
    <property type="entry name" value="Ald_DH_CS_GLU"/>
</dbReference>
<evidence type="ECO:0000313" key="6">
    <source>
        <dbReference type="EMBL" id="CAA9230740.1"/>
    </source>
</evidence>
<dbReference type="InterPro" id="IPR015590">
    <property type="entry name" value="Aldehyde_DH_dom"/>
</dbReference>
<evidence type="ECO:0000256" key="2">
    <source>
        <dbReference type="ARBA" id="ARBA00023002"/>
    </source>
</evidence>